<dbReference type="AlphaFoldDB" id="A0A4C1UTA8"/>
<feature type="region of interest" description="Disordered" evidence="1">
    <location>
        <begin position="39"/>
        <end position="67"/>
    </location>
</feature>
<evidence type="ECO:0000256" key="1">
    <source>
        <dbReference type="SAM" id="MobiDB-lite"/>
    </source>
</evidence>
<sequence length="86" mass="10574">MRIGSEIEIKIEIEIRIMNATRIVIRTWTGYWNRARDRERIKEQDQDRNQKRDRDSNQERDREWNRIESETDIQSMVDCVIGCYNK</sequence>
<evidence type="ECO:0000313" key="2">
    <source>
        <dbReference type="EMBL" id="GBP29226.1"/>
    </source>
</evidence>
<gene>
    <name evidence="2" type="ORF">EVAR_20589_1</name>
</gene>
<name>A0A4C1UTA8_EUMVA</name>
<reference evidence="2 3" key="1">
    <citation type="journal article" date="2019" name="Commun. Biol.">
        <title>The bagworm genome reveals a unique fibroin gene that provides high tensile strength.</title>
        <authorList>
            <person name="Kono N."/>
            <person name="Nakamura H."/>
            <person name="Ohtoshi R."/>
            <person name="Tomita M."/>
            <person name="Numata K."/>
            <person name="Arakawa K."/>
        </authorList>
    </citation>
    <scope>NUCLEOTIDE SEQUENCE [LARGE SCALE GENOMIC DNA]</scope>
</reference>
<evidence type="ECO:0000313" key="3">
    <source>
        <dbReference type="Proteomes" id="UP000299102"/>
    </source>
</evidence>
<comment type="caution">
    <text evidence="2">The sequence shown here is derived from an EMBL/GenBank/DDBJ whole genome shotgun (WGS) entry which is preliminary data.</text>
</comment>
<proteinExistence type="predicted"/>
<protein>
    <submittedName>
        <fullName evidence="2">Uncharacterized protein</fullName>
    </submittedName>
</protein>
<organism evidence="2 3">
    <name type="scientific">Eumeta variegata</name>
    <name type="common">Bagworm moth</name>
    <name type="synonym">Eumeta japonica</name>
    <dbReference type="NCBI Taxonomy" id="151549"/>
    <lineage>
        <taxon>Eukaryota</taxon>
        <taxon>Metazoa</taxon>
        <taxon>Ecdysozoa</taxon>
        <taxon>Arthropoda</taxon>
        <taxon>Hexapoda</taxon>
        <taxon>Insecta</taxon>
        <taxon>Pterygota</taxon>
        <taxon>Neoptera</taxon>
        <taxon>Endopterygota</taxon>
        <taxon>Lepidoptera</taxon>
        <taxon>Glossata</taxon>
        <taxon>Ditrysia</taxon>
        <taxon>Tineoidea</taxon>
        <taxon>Psychidae</taxon>
        <taxon>Oiketicinae</taxon>
        <taxon>Eumeta</taxon>
    </lineage>
</organism>
<dbReference type="Proteomes" id="UP000299102">
    <property type="component" value="Unassembled WGS sequence"/>
</dbReference>
<keyword evidence="3" id="KW-1185">Reference proteome</keyword>
<accession>A0A4C1UTA8</accession>
<dbReference type="EMBL" id="BGZK01000217">
    <property type="protein sequence ID" value="GBP29226.1"/>
    <property type="molecule type" value="Genomic_DNA"/>
</dbReference>